<dbReference type="InterPro" id="IPR050109">
    <property type="entry name" value="HTH-type_TetR-like_transc_reg"/>
</dbReference>
<evidence type="ECO:0000256" key="1">
    <source>
        <dbReference type="ARBA" id="ARBA00023015"/>
    </source>
</evidence>
<dbReference type="PANTHER" id="PTHR30055">
    <property type="entry name" value="HTH-TYPE TRANSCRIPTIONAL REGULATOR RUTR"/>
    <property type="match status" value="1"/>
</dbReference>
<dbReference type="PANTHER" id="PTHR30055:SF234">
    <property type="entry name" value="HTH-TYPE TRANSCRIPTIONAL REGULATOR BETI"/>
    <property type="match status" value="1"/>
</dbReference>
<dbReference type="InterPro" id="IPR001647">
    <property type="entry name" value="HTH_TetR"/>
</dbReference>
<dbReference type="PROSITE" id="PS50977">
    <property type="entry name" value="HTH_TETR_2"/>
    <property type="match status" value="1"/>
</dbReference>
<dbReference type="HOGENOM" id="CLU_1275791_0_0_6"/>
<keyword evidence="7" id="KW-1185">Reference proteome</keyword>
<dbReference type="AlphaFoldDB" id="C8N982"/>
<evidence type="ECO:0000256" key="4">
    <source>
        <dbReference type="PROSITE-ProRule" id="PRU00335"/>
    </source>
</evidence>
<sequence length="216" mass="23927">MSVSALPVSSPDSAREVFLAAGMRLYPELGYQHLSVRLLAAEAGLSPGMFHHLFANKEAFVAEVLQRKYDAAFAELQLQVRPGRSVRENLRDALRFLAFFARAHQDWIVRVFSDAPAVAAIREFIRQYAGMRHVSLIIDLLARAERQGLLAPAAPLQRSAFLMGAILAPMLIGSRLQASGLLPDFLAASFAPQVMEDAAIVQRIDWALDVLFLEER</sequence>
<feature type="DNA-binding region" description="H-T-H motif" evidence="4">
    <location>
        <begin position="35"/>
        <end position="54"/>
    </location>
</feature>
<evidence type="ECO:0000313" key="6">
    <source>
        <dbReference type="EMBL" id="EEV88816.1"/>
    </source>
</evidence>
<dbReference type="EMBL" id="ACKY01000055">
    <property type="protein sequence ID" value="EEV88816.1"/>
    <property type="molecule type" value="Genomic_DNA"/>
</dbReference>
<evidence type="ECO:0000256" key="2">
    <source>
        <dbReference type="ARBA" id="ARBA00023125"/>
    </source>
</evidence>
<dbReference type="Gene3D" id="1.10.357.10">
    <property type="entry name" value="Tetracycline Repressor, domain 2"/>
    <property type="match status" value="1"/>
</dbReference>
<dbReference type="GO" id="GO:0000976">
    <property type="term" value="F:transcription cis-regulatory region binding"/>
    <property type="evidence" value="ECO:0007669"/>
    <property type="project" value="TreeGrafter"/>
</dbReference>
<dbReference type="Proteomes" id="UP000004870">
    <property type="component" value="Unassembled WGS sequence"/>
</dbReference>
<evidence type="ECO:0000259" key="5">
    <source>
        <dbReference type="PROSITE" id="PS50977"/>
    </source>
</evidence>
<keyword evidence="1" id="KW-0805">Transcription regulation</keyword>
<organism evidence="6 7">
    <name type="scientific">Cardiobacterium hominis (strain ATCC 15826 / DSM 8339 / NCTC 10426 / 6573)</name>
    <dbReference type="NCBI Taxonomy" id="638300"/>
    <lineage>
        <taxon>Bacteria</taxon>
        <taxon>Pseudomonadati</taxon>
        <taxon>Pseudomonadota</taxon>
        <taxon>Gammaproteobacteria</taxon>
        <taxon>Cardiobacteriales</taxon>
        <taxon>Cardiobacteriaceae</taxon>
        <taxon>Cardiobacterium</taxon>
    </lineage>
</organism>
<gene>
    <name evidence="6" type="ORF">HMPREF0198_1060</name>
</gene>
<name>C8N982_CARH6</name>
<protein>
    <submittedName>
        <fullName evidence="6">Transcriptional regulator, TetR family</fullName>
    </submittedName>
</protein>
<evidence type="ECO:0000313" key="7">
    <source>
        <dbReference type="Proteomes" id="UP000004870"/>
    </source>
</evidence>
<dbReference type="STRING" id="2718.CHUV0807_1025"/>
<evidence type="ECO:0000256" key="3">
    <source>
        <dbReference type="ARBA" id="ARBA00023163"/>
    </source>
</evidence>
<dbReference type="GO" id="GO:0003700">
    <property type="term" value="F:DNA-binding transcription factor activity"/>
    <property type="evidence" value="ECO:0007669"/>
    <property type="project" value="TreeGrafter"/>
</dbReference>
<reference evidence="6 7" key="1">
    <citation type="submission" date="2009-08" db="EMBL/GenBank/DDBJ databases">
        <authorList>
            <person name="Qin X."/>
            <person name="Bachman B."/>
            <person name="Battles P."/>
            <person name="Bell A."/>
            <person name="Bess C."/>
            <person name="Bickham C."/>
            <person name="Chaboub L."/>
            <person name="Chen D."/>
            <person name="Coyle M."/>
            <person name="Deiros D.R."/>
            <person name="Dinh H."/>
            <person name="Forbes L."/>
            <person name="Fowler G."/>
            <person name="Francisco L."/>
            <person name="Fu Q."/>
            <person name="Gubbala S."/>
            <person name="Hale W."/>
            <person name="Han Y."/>
            <person name="Hemphill L."/>
            <person name="Highlander S.K."/>
            <person name="Hirani K."/>
            <person name="Hogues M."/>
            <person name="Jackson L."/>
            <person name="Jakkamsetti A."/>
            <person name="Javaid M."/>
            <person name="Jiang H."/>
            <person name="Korchina V."/>
            <person name="Kovar C."/>
            <person name="Lara F."/>
            <person name="Lee S."/>
            <person name="Mata R."/>
            <person name="Mathew T."/>
            <person name="Moen C."/>
            <person name="Morales K."/>
            <person name="Munidasa M."/>
            <person name="Nazareth L."/>
            <person name="Ngo R."/>
            <person name="Nguyen L."/>
            <person name="Okwuonu G."/>
            <person name="Ongeri F."/>
            <person name="Patil S."/>
            <person name="Petrosino J."/>
            <person name="Pham C."/>
            <person name="Pham P."/>
            <person name="Pu L.-L."/>
            <person name="Puazo M."/>
            <person name="Raj R."/>
            <person name="Reid J."/>
            <person name="Rouhana J."/>
            <person name="Saada N."/>
            <person name="Shang Y."/>
            <person name="Simmons D."/>
            <person name="Thornton R."/>
            <person name="Warren J."/>
            <person name="Weissenberger G."/>
            <person name="Zhang J."/>
            <person name="Zhang L."/>
            <person name="Zhou C."/>
            <person name="Zhu D."/>
            <person name="Muzny D."/>
            <person name="Worley K."/>
            <person name="Gibbs R."/>
        </authorList>
    </citation>
    <scope>NUCLEOTIDE SEQUENCE [LARGE SCALE GENOMIC DNA]</scope>
    <source>
        <strain evidence="7">ATCC 15826 / DSM 8339 / NCTC 10426 / 6573</strain>
    </source>
</reference>
<dbReference type="SUPFAM" id="SSF46689">
    <property type="entry name" value="Homeodomain-like"/>
    <property type="match status" value="1"/>
</dbReference>
<proteinExistence type="predicted"/>
<dbReference type="Pfam" id="PF00440">
    <property type="entry name" value="TetR_N"/>
    <property type="match status" value="1"/>
</dbReference>
<accession>C8N982</accession>
<dbReference type="InterPro" id="IPR009057">
    <property type="entry name" value="Homeodomain-like_sf"/>
</dbReference>
<keyword evidence="3" id="KW-0804">Transcription</keyword>
<feature type="domain" description="HTH tetR-type" evidence="5">
    <location>
        <begin position="12"/>
        <end position="72"/>
    </location>
</feature>
<keyword evidence="2 4" id="KW-0238">DNA-binding</keyword>
<comment type="caution">
    <text evidence="6">The sequence shown here is derived from an EMBL/GenBank/DDBJ whole genome shotgun (WGS) entry which is preliminary data.</text>
</comment>